<reference evidence="1 2" key="1">
    <citation type="submission" date="2020-08" db="EMBL/GenBank/DDBJ databases">
        <title>Sequencing the genomes of 1000 actinobacteria strains.</title>
        <authorList>
            <person name="Klenk H.-P."/>
        </authorList>
    </citation>
    <scope>NUCLEOTIDE SEQUENCE [LARGE SCALE GENOMIC DNA]</scope>
    <source>
        <strain evidence="1 2">DSM 45859</strain>
    </source>
</reference>
<dbReference type="Proteomes" id="UP000581769">
    <property type="component" value="Unassembled WGS sequence"/>
</dbReference>
<proteinExistence type="predicted"/>
<dbReference type="RefSeq" id="WP_184783230.1">
    <property type="nucleotide sequence ID" value="NZ_JACHMG010000001.1"/>
</dbReference>
<evidence type="ECO:0000313" key="1">
    <source>
        <dbReference type="EMBL" id="MBB4688565.1"/>
    </source>
</evidence>
<accession>A0A840J4L8</accession>
<organism evidence="1 2">
    <name type="scientific">Amycolatopsis jiangsuensis</name>
    <dbReference type="NCBI Taxonomy" id="1181879"/>
    <lineage>
        <taxon>Bacteria</taxon>
        <taxon>Bacillati</taxon>
        <taxon>Actinomycetota</taxon>
        <taxon>Actinomycetes</taxon>
        <taxon>Pseudonocardiales</taxon>
        <taxon>Pseudonocardiaceae</taxon>
        <taxon>Amycolatopsis</taxon>
    </lineage>
</organism>
<sequence length="309" mass="34504">MASGVWRDVGALVRSAGLGVRPVPVWRSIRTYVAAFDQVVAPILRRTGGRQYLADAACEACVKLGLLLAAYAGMAGVPFRPDLAMLGGAVARVYDDLIDRAGPVDHGLDRRVAALFRGAEVTPRHDVERLLHGLYRELERRLGRDRDDPVHTALVALHEHQLRSRRQQDPAISAPLLVDITRAKGGHAMVVFCGLLHPALTERQVAVVRQLGAVLQLVDDYVDVAVDRQSGITTAATRRELTLVQLCREMRELRPRLRACYGRAQPLAAMLYLDLWRAFLQRRGAGWPARYRPFRILVRLARRRLRSSP</sequence>
<dbReference type="PROSITE" id="PS00444">
    <property type="entry name" value="POLYPRENYL_SYNTHASE_2"/>
    <property type="match status" value="1"/>
</dbReference>
<name>A0A840J4L8_9PSEU</name>
<keyword evidence="2" id="KW-1185">Reference proteome</keyword>
<dbReference type="EMBL" id="JACHMG010000001">
    <property type="protein sequence ID" value="MBB4688565.1"/>
    <property type="molecule type" value="Genomic_DNA"/>
</dbReference>
<evidence type="ECO:0000313" key="2">
    <source>
        <dbReference type="Proteomes" id="UP000581769"/>
    </source>
</evidence>
<protein>
    <recommendedName>
        <fullName evidence="3">Phytoene synthase</fullName>
    </recommendedName>
</protein>
<evidence type="ECO:0008006" key="3">
    <source>
        <dbReference type="Google" id="ProtNLM"/>
    </source>
</evidence>
<gene>
    <name evidence="1" type="ORF">BJY18_006050</name>
</gene>
<dbReference type="AlphaFoldDB" id="A0A840J4L8"/>
<comment type="caution">
    <text evidence="1">The sequence shown here is derived from an EMBL/GenBank/DDBJ whole genome shotgun (WGS) entry which is preliminary data.</text>
</comment>
<dbReference type="InterPro" id="IPR033749">
    <property type="entry name" value="Polyprenyl_synt_CS"/>
</dbReference>